<evidence type="ECO:0000256" key="1">
    <source>
        <dbReference type="ARBA" id="ARBA00007734"/>
    </source>
</evidence>
<evidence type="ECO:0000313" key="4">
    <source>
        <dbReference type="Proteomes" id="UP000004001"/>
    </source>
</evidence>
<organism evidence="3 4">
    <name type="scientific">Hoylesella timonensis CRIS 5C-B1</name>
    <dbReference type="NCBI Taxonomy" id="679189"/>
    <lineage>
        <taxon>Bacteria</taxon>
        <taxon>Pseudomonadati</taxon>
        <taxon>Bacteroidota</taxon>
        <taxon>Bacteroidia</taxon>
        <taxon>Bacteroidales</taxon>
        <taxon>Prevotellaceae</taxon>
        <taxon>Hoylesella</taxon>
    </lineage>
</organism>
<dbReference type="Gene3D" id="3.40.190.10">
    <property type="entry name" value="Periplasmic binding protein-like II"/>
    <property type="match status" value="1"/>
</dbReference>
<dbReference type="Gene3D" id="1.10.530.10">
    <property type="match status" value="1"/>
</dbReference>
<dbReference type="AlphaFoldDB" id="D1VX11"/>
<evidence type="ECO:0000259" key="2">
    <source>
        <dbReference type="Pfam" id="PF01464"/>
    </source>
</evidence>
<comment type="caution">
    <text evidence="3">The sequence shown here is derived from an EMBL/GenBank/DDBJ whole genome shotgun (WGS) entry which is preliminary data.</text>
</comment>
<dbReference type="PANTHER" id="PTHR37423">
    <property type="entry name" value="SOLUBLE LYTIC MUREIN TRANSGLYCOSYLASE-RELATED"/>
    <property type="match status" value="1"/>
</dbReference>
<dbReference type="EMBL" id="ADEF01000006">
    <property type="protein sequence ID" value="EFA98353.1"/>
    <property type="molecule type" value="Genomic_DNA"/>
</dbReference>
<feature type="domain" description="Transglycosylase SLT" evidence="2">
    <location>
        <begin position="228"/>
        <end position="332"/>
    </location>
</feature>
<keyword evidence="4" id="KW-1185">Reference proteome</keyword>
<dbReference type="Pfam" id="PF01464">
    <property type="entry name" value="SLT"/>
    <property type="match status" value="1"/>
</dbReference>
<accession>D1VX11</accession>
<dbReference type="CDD" id="cd13403">
    <property type="entry name" value="MLTF-like"/>
    <property type="match status" value="1"/>
</dbReference>
<dbReference type="InterPro" id="IPR008258">
    <property type="entry name" value="Transglycosylase_SLT_dom_1"/>
</dbReference>
<protein>
    <submittedName>
        <fullName evidence="3">Transglycosylase SLT domain protein</fullName>
    </submittedName>
</protein>
<proteinExistence type="inferred from homology"/>
<gene>
    <name evidence="3" type="ORF">HMPREF9019_0345</name>
</gene>
<comment type="similarity">
    <text evidence="1">Belongs to the transglycosylase Slt family.</text>
</comment>
<dbReference type="SUPFAM" id="SSF53850">
    <property type="entry name" value="Periplasmic binding protein-like II"/>
    <property type="match status" value="1"/>
</dbReference>
<dbReference type="SUPFAM" id="SSF53955">
    <property type="entry name" value="Lysozyme-like"/>
    <property type="match status" value="1"/>
</dbReference>
<sequence length="410" mass="46472">MQELSYFCSMCLFRHTFVTGRLLLLTCLTVVMLLCACREEKVPVETPWGTTLGADSLASSDNFLLDDIVRNGELIVLTMRGPQTYYDYRGRGMGLQYLLCEKFAHSLGVSLRVDLCKDTAEMVNKLKQGDGDIIAFPLPIQKNVLVSAGPTTDSGKTKWAVRKDNEALADTLNKWFKPAFIAQVQQEESFLLSTRSVTRRVFSPMLNRSKGIISNYDHYFQLYAPVARWDWRLMAAQCYQESTFDPRARSWAGARGLMQIMPGTAAHLGLPMSQIENPEQNIAAAAKYLKELSAHFSDVRNVQERQYFVLASYNGGFFHVRDAMALTKKYGGNPYSWNHVSAYILKLSEPKYYLDPVVKYGYMRGAETYDYVNKIRARYAQYRGVAKGGLGGGFGLQTPREAKRKHRFHV</sequence>
<reference evidence="3 4" key="1">
    <citation type="submission" date="2009-12" db="EMBL/GenBank/DDBJ databases">
        <title>Genome Sequence of Prevotella timonensis CRIS 5C-B1.</title>
        <authorList>
            <person name="Durkin A.S."/>
            <person name="Madupu R."/>
            <person name="Torralba M."/>
            <person name="Methe B."/>
            <person name="Sutton G."/>
            <person name="Strausberg R.L."/>
            <person name="Nelson K.E."/>
        </authorList>
    </citation>
    <scope>NUCLEOTIDE SEQUENCE [LARGE SCALE GENOMIC DNA]</scope>
    <source>
        <strain evidence="3 4">CRIS 5C-B1</strain>
    </source>
</reference>
<dbReference type="Proteomes" id="UP000004001">
    <property type="component" value="Unassembled WGS sequence"/>
</dbReference>
<dbReference type="InterPro" id="IPR023346">
    <property type="entry name" value="Lysozyme-like_dom_sf"/>
</dbReference>
<name>D1VX11_9BACT</name>
<evidence type="ECO:0000313" key="3">
    <source>
        <dbReference type="EMBL" id="EFA98353.1"/>
    </source>
</evidence>
<dbReference type="PANTHER" id="PTHR37423:SF2">
    <property type="entry name" value="MEMBRANE-BOUND LYTIC MUREIN TRANSGLYCOSYLASE C"/>
    <property type="match status" value="1"/>
</dbReference>
<dbReference type="eggNOG" id="COG4623">
    <property type="taxonomic scope" value="Bacteria"/>
</dbReference>